<dbReference type="GO" id="GO:0030170">
    <property type="term" value="F:pyridoxal phosphate binding"/>
    <property type="evidence" value="ECO:0007669"/>
    <property type="project" value="InterPro"/>
</dbReference>
<protein>
    <submittedName>
        <fullName evidence="3">PLP-dependent transferase</fullName>
    </submittedName>
</protein>
<evidence type="ECO:0000256" key="1">
    <source>
        <dbReference type="ARBA" id="ARBA00022898"/>
    </source>
</evidence>
<reference evidence="3 4" key="1">
    <citation type="journal article" date="2016" name="Mol. Biol. Evol.">
        <title>Comparative Genomics of Early-Diverging Mushroom-Forming Fungi Provides Insights into the Origins of Lignocellulose Decay Capabilities.</title>
        <authorList>
            <person name="Nagy L.G."/>
            <person name="Riley R."/>
            <person name="Tritt A."/>
            <person name="Adam C."/>
            <person name="Daum C."/>
            <person name="Floudas D."/>
            <person name="Sun H."/>
            <person name="Yadav J.S."/>
            <person name="Pangilinan J."/>
            <person name="Larsson K.H."/>
            <person name="Matsuura K."/>
            <person name="Barry K."/>
            <person name="Labutti K."/>
            <person name="Kuo R."/>
            <person name="Ohm R.A."/>
            <person name="Bhattacharya S.S."/>
            <person name="Shirouzu T."/>
            <person name="Yoshinaga Y."/>
            <person name="Martin F.M."/>
            <person name="Grigoriev I.V."/>
            <person name="Hibbett D.S."/>
        </authorList>
    </citation>
    <scope>NUCLEOTIDE SEQUENCE [LARGE SCALE GENOMIC DNA]</scope>
    <source>
        <strain evidence="3 4">CBS 109695</strain>
    </source>
</reference>
<dbReference type="CDD" id="cd00609">
    <property type="entry name" value="AAT_like"/>
    <property type="match status" value="1"/>
</dbReference>
<dbReference type="PANTHER" id="PTHR43795">
    <property type="entry name" value="BIFUNCTIONAL ASPARTATE AMINOTRANSFERASE AND GLUTAMATE/ASPARTATE-PREPHENATE AMINOTRANSFERASE-RELATED"/>
    <property type="match status" value="1"/>
</dbReference>
<dbReference type="GO" id="GO:0006520">
    <property type="term" value="P:amino acid metabolic process"/>
    <property type="evidence" value="ECO:0007669"/>
    <property type="project" value="TreeGrafter"/>
</dbReference>
<name>A0A165WQ07_9AGAM</name>
<dbReference type="GO" id="GO:0008483">
    <property type="term" value="F:transaminase activity"/>
    <property type="evidence" value="ECO:0007669"/>
    <property type="project" value="TreeGrafter"/>
</dbReference>
<dbReference type="InterPro" id="IPR004839">
    <property type="entry name" value="Aminotransferase_I/II_large"/>
</dbReference>
<evidence type="ECO:0000313" key="4">
    <source>
        <dbReference type="Proteomes" id="UP000076532"/>
    </source>
</evidence>
<dbReference type="Gene3D" id="3.40.640.10">
    <property type="entry name" value="Type I PLP-dependent aspartate aminotransferase-like (Major domain)"/>
    <property type="match status" value="1"/>
</dbReference>
<sequence>MHTPTAGLSNRAEEHLVAYPPDRLKLGKYYHKELNPDGQIMMSIAENSLMSKELVEYMESHFHITPTHLKYRAHLVNGFVPYASKALPQYFNNYFNPRRPVLPKHIQAGNGLGSLLAQVVWAVCDEGEGVLLPTPFYGDYPRDIVYPARAVPVAGHIPAHVDPLSTESISYLRSSIIRSNEEGTKIKMLLFCNPHNPLAQAYPKESIIQYAQLAEEFDLHFLVDEVYALQIFPTSHVPNPEPFVSVLSIDFQEHGVNPARIHILAGPTKDFGASGLKVGALISQDNPGLLVMIKESIRANPMSSASDAIFTQIIEDRKFCDWFLEENRRRLRHAYELAAGWAAFHKLTFLPGNAGVFFIVDFAPLIELIAPKDLAMDDKLMYVVEAMLKNGVFMRPTDNSADPIFTRFRMTFTLPEDVLLLGLARIEKSFGLPAWAAPPAATAAL</sequence>
<dbReference type="InterPro" id="IPR050478">
    <property type="entry name" value="Ethylene_sulfur-biosynth"/>
</dbReference>
<keyword evidence="1" id="KW-0663">Pyridoxal phosphate</keyword>
<organism evidence="3 4">
    <name type="scientific">Athelia psychrophila</name>
    <dbReference type="NCBI Taxonomy" id="1759441"/>
    <lineage>
        <taxon>Eukaryota</taxon>
        <taxon>Fungi</taxon>
        <taxon>Dikarya</taxon>
        <taxon>Basidiomycota</taxon>
        <taxon>Agaricomycotina</taxon>
        <taxon>Agaricomycetes</taxon>
        <taxon>Agaricomycetidae</taxon>
        <taxon>Atheliales</taxon>
        <taxon>Atheliaceae</taxon>
        <taxon>Athelia</taxon>
    </lineage>
</organism>
<gene>
    <name evidence="3" type="ORF">FIBSPDRAFT_875144</name>
</gene>
<dbReference type="STRING" id="436010.A0A165WQ07"/>
<dbReference type="PANTHER" id="PTHR43795:SF39">
    <property type="entry name" value="AMINOTRANSFERASE CLASS I_CLASSII DOMAIN-CONTAINING PROTEIN"/>
    <property type="match status" value="1"/>
</dbReference>
<dbReference type="Proteomes" id="UP000076532">
    <property type="component" value="Unassembled WGS sequence"/>
</dbReference>
<proteinExistence type="predicted"/>
<dbReference type="Pfam" id="PF00155">
    <property type="entry name" value="Aminotran_1_2"/>
    <property type="match status" value="1"/>
</dbReference>
<keyword evidence="3" id="KW-0808">Transferase</keyword>
<dbReference type="EMBL" id="KV417740">
    <property type="protein sequence ID" value="KZP07798.1"/>
    <property type="molecule type" value="Genomic_DNA"/>
</dbReference>
<dbReference type="Gene3D" id="3.90.1150.10">
    <property type="entry name" value="Aspartate Aminotransferase, domain 1"/>
    <property type="match status" value="1"/>
</dbReference>
<dbReference type="PRINTS" id="PR00753">
    <property type="entry name" value="ACCSYNTHASE"/>
</dbReference>
<evidence type="ECO:0000313" key="3">
    <source>
        <dbReference type="EMBL" id="KZP07798.1"/>
    </source>
</evidence>
<dbReference type="InterPro" id="IPR015422">
    <property type="entry name" value="PyrdxlP-dep_Trfase_small"/>
</dbReference>
<feature type="domain" description="Aminotransferase class I/classII large" evidence="2">
    <location>
        <begin position="85"/>
        <end position="418"/>
    </location>
</feature>
<dbReference type="SUPFAM" id="SSF53383">
    <property type="entry name" value="PLP-dependent transferases"/>
    <property type="match status" value="1"/>
</dbReference>
<accession>A0A165WQ07</accession>
<dbReference type="OrthoDB" id="7042322at2759"/>
<dbReference type="InterPro" id="IPR015424">
    <property type="entry name" value="PyrdxlP-dep_Trfase"/>
</dbReference>
<dbReference type="AlphaFoldDB" id="A0A165WQ07"/>
<evidence type="ECO:0000259" key="2">
    <source>
        <dbReference type="Pfam" id="PF00155"/>
    </source>
</evidence>
<keyword evidence="4" id="KW-1185">Reference proteome</keyword>
<dbReference type="InterPro" id="IPR015421">
    <property type="entry name" value="PyrdxlP-dep_Trfase_major"/>
</dbReference>